<dbReference type="GO" id="GO:0016747">
    <property type="term" value="F:acyltransferase activity, transferring groups other than amino-acyl groups"/>
    <property type="evidence" value="ECO:0007669"/>
    <property type="project" value="InterPro"/>
</dbReference>
<evidence type="ECO:0000256" key="3">
    <source>
        <dbReference type="SAM" id="MobiDB-lite"/>
    </source>
</evidence>
<dbReference type="OrthoDB" id="9799092at2"/>
<evidence type="ECO:0000256" key="1">
    <source>
        <dbReference type="ARBA" id="ARBA00022679"/>
    </source>
</evidence>
<dbReference type="InterPro" id="IPR016181">
    <property type="entry name" value="Acyl_CoA_acyltransferase"/>
</dbReference>
<feature type="domain" description="N-acetyltransferase" evidence="4">
    <location>
        <begin position="59"/>
        <end position="220"/>
    </location>
</feature>
<organism evidence="5 6">
    <name type="scientific">Kribbella antibiotica</name>
    <dbReference type="NCBI Taxonomy" id="190195"/>
    <lineage>
        <taxon>Bacteria</taxon>
        <taxon>Bacillati</taxon>
        <taxon>Actinomycetota</taxon>
        <taxon>Actinomycetes</taxon>
        <taxon>Propionibacteriales</taxon>
        <taxon>Kribbellaceae</taxon>
        <taxon>Kribbella</taxon>
    </lineage>
</organism>
<keyword evidence="1 5" id="KW-0808">Transferase</keyword>
<feature type="region of interest" description="Disordered" evidence="3">
    <location>
        <begin position="29"/>
        <end position="55"/>
    </location>
</feature>
<dbReference type="CDD" id="cd04301">
    <property type="entry name" value="NAT_SF"/>
    <property type="match status" value="1"/>
</dbReference>
<dbReference type="AlphaFoldDB" id="A0A4R4ZV78"/>
<gene>
    <name evidence="5" type="ORF">E1263_01925</name>
</gene>
<dbReference type="Gene3D" id="3.40.630.30">
    <property type="match status" value="1"/>
</dbReference>
<evidence type="ECO:0000313" key="6">
    <source>
        <dbReference type="Proteomes" id="UP000295124"/>
    </source>
</evidence>
<reference evidence="5 6" key="1">
    <citation type="submission" date="2019-03" db="EMBL/GenBank/DDBJ databases">
        <title>Draft genome sequences of novel Actinobacteria.</title>
        <authorList>
            <person name="Sahin N."/>
            <person name="Ay H."/>
            <person name="Saygin H."/>
        </authorList>
    </citation>
    <scope>NUCLEOTIDE SEQUENCE [LARGE SCALE GENOMIC DNA]</scope>
    <source>
        <strain evidence="5 6">JCM 13523</strain>
    </source>
</reference>
<evidence type="ECO:0000256" key="2">
    <source>
        <dbReference type="ARBA" id="ARBA00023315"/>
    </source>
</evidence>
<protein>
    <submittedName>
        <fullName evidence="5">GNAT family N-acetyltransferase</fullName>
    </submittedName>
</protein>
<dbReference type="PANTHER" id="PTHR43877:SF2">
    <property type="entry name" value="AMINOALKYLPHOSPHONATE N-ACETYLTRANSFERASE-RELATED"/>
    <property type="match status" value="1"/>
</dbReference>
<dbReference type="PROSITE" id="PS51186">
    <property type="entry name" value="GNAT"/>
    <property type="match status" value="1"/>
</dbReference>
<name>A0A4R4ZV78_9ACTN</name>
<feature type="compositionally biased region" description="Low complexity" evidence="3">
    <location>
        <begin position="32"/>
        <end position="42"/>
    </location>
</feature>
<dbReference type="InterPro" id="IPR050832">
    <property type="entry name" value="Bact_Acetyltransf"/>
</dbReference>
<proteinExistence type="predicted"/>
<comment type="caution">
    <text evidence="5">The sequence shown here is derived from an EMBL/GenBank/DDBJ whole genome shotgun (WGS) entry which is preliminary data.</text>
</comment>
<dbReference type="SUPFAM" id="SSF55729">
    <property type="entry name" value="Acyl-CoA N-acyltransferases (Nat)"/>
    <property type="match status" value="1"/>
</dbReference>
<dbReference type="EMBL" id="SMKX01000003">
    <property type="protein sequence ID" value="TDD63088.1"/>
    <property type="molecule type" value="Genomic_DNA"/>
</dbReference>
<dbReference type="Proteomes" id="UP000295124">
    <property type="component" value="Unassembled WGS sequence"/>
</dbReference>
<dbReference type="PANTHER" id="PTHR43877">
    <property type="entry name" value="AMINOALKYLPHOSPHONATE N-ACETYLTRANSFERASE-RELATED-RELATED"/>
    <property type="match status" value="1"/>
</dbReference>
<keyword evidence="2" id="KW-0012">Acyltransferase</keyword>
<keyword evidence="6" id="KW-1185">Reference proteome</keyword>
<sequence length="220" mass="24150">MILFFLADPVTLCSPAPMNRSLDPLLTQRLSGPARPGRGVAPPAAPTPCTGSQNKSMTVQVRRLAVGDWEILREVRLRALREAPQSFYEAYDDSVAQTEADWRARLGDPTKVTLLAESDGQPAGMVIGVPAGPDERDPDAALMLSMWVDPAFRGVGVADALTAELLVWSREQSFKRLLLWVYDAAPRAAAFYRRAGFESTGRVDTFYDATRPLTLMVQNL</sequence>
<dbReference type="InterPro" id="IPR000182">
    <property type="entry name" value="GNAT_dom"/>
</dbReference>
<accession>A0A4R4ZV78</accession>
<evidence type="ECO:0000259" key="4">
    <source>
        <dbReference type="PROSITE" id="PS51186"/>
    </source>
</evidence>
<evidence type="ECO:0000313" key="5">
    <source>
        <dbReference type="EMBL" id="TDD63088.1"/>
    </source>
</evidence>
<dbReference type="Pfam" id="PF00583">
    <property type="entry name" value="Acetyltransf_1"/>
    <property type="match status" value="1"/>
</dbReference>